<keyword evidence="5" id="KW-1185">Reference proteome</keyword>
<name>A0A0N5AUX6_9BILA</name>
<dbReference type="AlphaFoldDB" id="A0A0N5AUX6"/>
<sequence length="272" mass="32312">MDALLNKLEKNLRHSRTTTSEGSEETKAQHAYRLMKLFFFRGNRSAAYERLKKYVKENEPELLKISNELGKTERFFDFLIVIDFECTCDEINNISYPHSIIEFPAVLINVKEKEIVDTFRSYVRPSDDEKISPFCTYLTGIRQVNVSNAPTFSVVMNMFRDWMRKNEVTEWQRYAFVSDGPWDFAKFLQMQCEKSNIPIPDDFRRYVNIRKTFHTKYCKANDTQRVCLTNMLRKLDMTFEGRRHCGLDDAKNIAKIVLRMLFDDVEIRVWLQ</sequence>
<dbReference type="SMART" id="SM00479">
    <property type="entry name" value="EXOIII"/>
    <property type="match status" value="1"/>
</dbReference>
<dbReference type="GO" id="GO:0005737">
    <property type="term" value="C:cytoplasm"/>
    <property type="evidence" value="ECO:0007669"/>
    <property type="project" value="TreeGrafter"/>
</dbReference>
<dbReference type="InterPro" id="IPR036397">
    <property type="entry name" value="RNaseH_sf"/>
</dbReference>
<accession>A0A0N5AUX6</accession>
<dbReference type="Pfam" id="PF00929">
    <property type="entry name" value="RNase_T"/>
    <property type="match status" value="1"/>
</dbReference>
<dbReference type="InterPro" id="IPR013520">
    <property type="entry name" value="Ribonucl_H"/>
</dbReference>
<evidence type="ECO:0000256" key="1">
    <source>
        <dbReference type="ARBA" id="ARBA00022722"/>
    </source>
</evidence>
<feature type="domain" description="Exonuclease" evidence="4">
    <location>
        <begin position="78"/>
        <end position="266"/>
    </location>
</feature>
<dbReference type="CDD" id="cd06133">
    <property type="entry name" value="ERI-1_3'hExo_like"/>
    <property type="match status" value="1"/>
</dbReference>
<evidence type="ECO:0000256" key="3">
    <source>
        <dbReference type="ARBA" id="ARBA00022839"/>
    </source>
</evidence>
<dbReference type="InterPro" id="IPR047201">
    <property type="entry name" value="ERI-1_3'hExo-like"/>
</dbReference>
<dbReference type="InterPro" id="IPR051274">
    <property type="entry name" value="3-5_Exoribonuclease"/>
</dbReference>
<evidence type="ECO:0000313" key="6">
    <source>
        <dbReference type="WBParaSite" id="SMUV_0000867301-mRNA-1"/>
    </source>
</evidence>
<dbReference type="Gene3D" id="3.30.420.10">
    <property type="entry name" value="Ribonuclease H-like superfamily/Ribonuclease H"/>
    <property type="match status" value="1"/>
</dbReference>
<organism evidence="5 6">
    <name type="scientific">Syphacia muris</name>
    <dbReference type="NCBI Taxonomy" id="451379"/>
    <lineage>
        <taxon>Eukaryota</taxon>
        <taxon>Metazoa</taxon>
        <taxon>Ecdysozoa</taxon>
        <taxon>Nematoda</taxon>
        <taxon>Chromadorea</taxon>
        <taxon>Rhabditida</taxon>
        <taxon>Spirurina</taxon>
        <taxon>Oxyuridomorpha</taxon>
        <taxon>Oxyuroidea</taxon>
        <taxon>Oxyuridae</taxon>
        <taxon>Syphacia</taxon>
    </lineage>
</organism>
<dbReference type="GO" id="GO:0000175">
    <property type="term" value="F:3'-5'-RNA exonuclease activity"/>
    <property type="evidence" value="ECO:0007669"/>
    <property type="project" value="InterPro"/>
</dbReference>
<proteinExistence type="predicted"/>
<dbReference type="SUPFAM" id="SSF53098">
    <property type="entry name" value="Ribonuclease H-like"/>
    <property type="match status" value="1"/>
</dbReference>
<evidence type="ECO:0000259" key="4">
    <source>
        <dbReference type="SMART" id="SM00479"/>
    </source>
</evidence>
<dbReference type="InterPro" id="IPR012337">
    <property type="entry name" value="RNaseH-like_sf"/>
</dbReference>
<keyword evidence="2" id="KW-0378">Hydrolase</keyword>
<evidence type="ECO:0000313" key="5">
    <source>
        <dbReference type="Proteomes" id="UP000046393"/>
    </source>
</evidence>
<dbReference type="WBParaSite" id="SMUV_0000867301-mRNA-1">
    <property type="protein sequence ID" value="SMUV_0000867301-mRNA-1"/>
    <property type="gene ID" value="SMUV_0000867301"/>
</dbReference>
<keyword evidence="3" id="KW-0269">Exonuclease</keyword>
<evidence type="ECO:0000256" key="2">
    <source>
        <dbReference type="ARBA" id="ARBA00022801"/>
    </source>
</evidence>
<protein>
    <submittedName>
        <fullName evidence="6">Exonuclease domain-containing protein</fullName>
    </submittedName>
</protein>
<dbReference type="GO" id="GO:0003676">
    <property type="term" value="F:nucleic acid binding"/>
    <property type="evidence" value="ECO:0007669"/>
    <property type="project" value="InterPro"/>
</dbReference>
<dbReference type="PANTHER" id="PTHR23044">
    <property type="entry name" value="3'-5' EXONUCLEASE ERI1-RELATED"/>
    <property type="match status" value="1"/>
</dbReference>
<dbReference type="STRING" id="451379.A0A0N5AUX6"/>
<dbReference type="Proteomes" id="UP000046393">
    <property type="component" value="Unplaced"/>
</dbReference>
<dbReference type="PANTHER" id="PTHR23044:SF61">
    <property type="entry name" value="3'-5' EXORIBONUCLEASE 1-RELATED"/>
    <property type="match status" value="1"/>
</dbReference>
<reference evidence="6" key="1">
    <citation type="submission" date="2017-02" db="UniProtKB">
        <authorList>
            <consortium name="WormBaseParasite"/>
        </authorList>
    </citation>
    <scope>IDENTIFICATION</scope>
</reference>
<keyword evidence="1" id="KW-0540">Nuclease</keyword>